<protein>
    <recommendedName>
        <fullName evidence="3">DUF2442 domain-containing protein</fullName>
    </recommendedName>
</protein>
<dbReference type="InterPro" id="IPR018841">
    <property type="entry name" value="DUF2442"/>
</dbReference>
<comment type="caution">
    <text evidence="1">The sequence shown here is derived from an EMBL/GenBank/DDBJ whole genome shotgun (WGS) entry which is preliminary data.</text>
</comment>
<dbReference type="SUPFAM" id="SSF143880">
    <property type="entry name" value="NE0471 N-terminal domain-like"/>
    <property type="match status" value="1"/>
</dbReference>
<gene>
    <name evidence="1" type="ORF">NO1_0758</name>
</gene>
<proteinExistence type="predicted"/>
<dbReference type="Pfam" id="PF10387">
    <property type="entry name" value="DUF2442"/>
    <property type="match status" value="1"/>
</dbReference>
<dbReference type="InterPro" id="IPR036782">
    <property type="entry name" value="NE0471-like_N"/>
</dbReference>
<evidence type="ECO:0000313" key="1">
    <source>
        <dbReference type="EMBL" id="GBR73365.1"/>
    </source>
</evidence>
<dbReference type="AlphaFoldDB" id="A0A388T9Q5"/>
<dbReference type="Gene3D" id="3.30.2020.10">
    <property type="entry name" value="NE0471-like N-terminal domain"/>
    <property type="match status" value="1"/>
</dbReference>
<reference evidence="1 2" key="1">
    <citation type="journal article" date="2019" name="ISME J.">
        <title>Genome analyses of uncultured TG2/ZB3 bacteria in 'Margulisbacteria' specifically attached to ectosymbiotic spirochetes of protists in the termite gut.</title>
        <authorList>
            <person name="Utami Y.D."/>
            <person name="Kuwahara H."/>
            <person name="Igai K."/>
            <person name="Murakami T."/>
            <person name="Sugaya K."/>
            <person name="Morikawa T."/>
            <person name="Nagura Y."/>
            <person name="Yuki M."/>
            <person name="Deevong P."/>
            <person name="Inoue T."/>
            <person name="Kihara K."/>
            <person name="Lo N."/>
            <person name="Yamada A."/>
            <person name="Ohkuma M."/>
            <person name="Hongoh Y."/>
        </authorList>
    </citation>
    <scope>NUCLEOTIDE SEQUENCE [LARGE SCALE GENOMIC DNA]</scope>
    <source>
        <strain evidence="1">NkOx7-01</strain>
    </source>
</reference>
<name>A0A388T9Q5_TERA1</name>
<accession>A0A388T9Q5</accession>
<dbReference type="Proteomes" id="UP000269352">
    <property type="component" value="Unassembled WGS sequence"/>
</dbReference>
<sequence length="80" mass="9228">MYLSVISVKPLDDYKVELVFENNEKKIFNVAPYLDTGVFTKLKNKKFFAQVKVSYDTVEWPDGIDLDPEVLYQNGYAVVS</sequence>
<organism evidence="1 2">
    <name type="scientific">Termititenax aidoneus</name>
    <dbReference type="NCBI Taxonomy" id="2218524"/>
    <lineage>
        <taxon>Bacteria</taxon>
        <taxon>Bacillati</taxon>
        <taxon>Candidatus Margulisiibacteriota</taxon>
        <taxon>Candidatus Termititenacia</taxon>
        <taxon>Candidatus Termititenacales</taxon>
        <taxon>Candidatus Termititenacaceae</taxon>
        <taxon>Candidatus Termititenax</taxon>
    </lineage>
</organism>
<keyword evidence="2" id="KW-1185">Reference proteome</keyword>
<evidence type="ECO:0000313" key="2">
    <source>
        <dbReference type="Proteomes" id="UP000269352"/>
    </source>
</evidence>
<dbReference type="EMBL" id="BGZN01000010">
    <property type="protein sequence ID" value="GBR73365.1"/>
    <property type="molecule type" value="Genomic_DNA"/>
</dbReference>
<evidence type="ECO:0008006" key="3">
    <source>
        <dbReference type="Google" id="ProtNLM"/>
    </source>
</evidence>